<reference evidence="2 3" key="1">
    <citation type="submission" date="2022-05" db="EMBL/GenBank/DDBJ databases">
        <authorList>
            <consortium name="Genoscope - CEA"/>
            <person name="William W."/>
        </authorList>
    </citation>
    <scope>NUCLEOTIDE SEQUENCE [LARGE SCALE GENOMIC DNA]</scope>
</reference>
<proteinExistence type="predicted"/>
<dbReference type="Proteomes" id="UP001159428">
    <property type="component" value="Unassembled WGS sequence"/>
</dbReference>
<accession>A0AAU9WIJ2</accession>
<organism evidence="2 3">
    <name type="scientific">Pocillopora meandrina</name>
    <dbReference type="NCBI Taxonomy" id="46732"/>
    <lineage>
        <taxon>Eukaryota</taxon>
        <taxon>Metazoa</taxon>
        <taxon>Cnidaria</taxon>
        <taxon>Anthozoa</taxon>
        <taxon>Hexacorallia</taxon>
        <taxon>Scleractinia</taxon>
        <taxon>Astrocoeniina</taxon>
        <taxon>Pocilloporidae</taxon>
        <taxon>Pocillopora</taxon>
    </lineage>
</organism>
<gene>
    <name evidence="2" type="ORF">PMEA_00006034</name>
</gene>
<feature type="chain" id="PRO_5043852185" evidence="1">
    <location>
        <begin position="26"/>
        <end position="87"/>
    </location>
</feature>
<feature type="signal peptide" evidence="1">
    <location>
        <begin position="1"/>
        <end position="25"/>
    </location>
</feature>
<dbReference type="AlphaFoldDB" id="A0AAU9WIJ2"/>
<dbReference type="EMBL" id="CALNXJ010000014">
    <property type="protein sequence ID" value="CAH3114058.1"/>
    <property type="molecule type" value="Genomic_DNA"/>
</dbReference>
<name>A0AAU9WIJ2_9CNID</name>
<sequence length="87" mass="9686">MTAKLILSILFLLLILEILPKRSEAIANGPGQACKGNSRLCWETGLMEDDKGFPEDVFAKTKRRICDTALRMGCGQPGRLSRNNQHQ</sequence>
<evidence type="ECO:0000256" key="1">
    <source>
        <dbReference type="SAM" id="SignalP"/>
    </source>
</evidence>
<evidence type="ECO:0000313" key="2">
    <source>
        <dbReference type="EMBL" id="CAH3114058.1"/>
    </source>
</evidence>
<keyword evidence="1" id="KW-0732">Signal</keyword>
<evidence type="ECO:0000313" key="3">
    <source>
        <dbReference type="Proteomes" id="UP001159428"/>
    </source>
</evidence>
<keyword evidence="3" id="KW-1185">Reference proteome</keyword>
<protein>
    <submittedName>
        <fullName evidence="2">Uncharacterized protein</fullName>
    </submittedName>
</protein>
<comment type="caution">
    <text evidence="2">The sequence shown here is derived from an EMBL/GenBank/DDBJ whole genome shotgun (WGS) entry which is preliminary data.</text>
</comment>